<keyword evidence="2" id="KW-0677">Repeat</keyword>
<reference evidence="5 6" key="1">
    <citation type="journal article" date="2018" name="BMC Genomics">
        <title>The genome of Naegleria lovaniensis, the basis for a comparative approach to unravel pathogenicity factors of the human pathogenic amoeba N. fowleri.</title>
        <authorList>
            <person name="Liechti N."/>
            <person name="Schurch N."/>
            <person name="Bruggmann R."/>
            <person name="Wittwer M."/>
        </authorList>
    </citation>
    <scope>NUCLEOTIDE SEQUENCE [LARGE SCALE GENOMIC DNA]</scope>
    <source>
        <strain evidence="5 6">ATCC 30569</strain>
    </source>
</reference>
<dbReference type="InterPro" id="IPR051362">
    <property type="entry name" value="WD_repeat_creC_regulators"/>
</dbReference>
<dbReference type="PROSITE" id="PS00678">
    <property type="entry name" value="WD_REPEATS_1"/>
    <property type="match status" value="1"/>
</dbReference>
<evidence type="ECO:0000256" key="3">
    <source>
        <dbReference type="PROSITE-ProRule" id="PRU00221"/>
    </source>
</evidence>
<dbReference type="RefSeq" id="XP_044548619.1">
    <property type="nucleotide sequence ID" value="XM_044694598.1"/>
</dbReference>
<dbReference type="Proteomes" id="UP000816034">
    <property type="component" value="Unassembled WGS sequence"/>
</dbReference>
<dbReference type="PANTHER" id="PTHR14107:SF16">
    <property type="entry name" value="AT02583P"/>
    <property type="match status" value="1"/>
</dbReference>
<dbReference type="InterPro" id="IPR019775">
    <property type="entry name" value="WD40_repeat_CS"/>
</dbReference>
<gene>
    <name evidence="5" type="ORF">C9374_004907</name>
</gene>
<feature type="compositionally biased region" description="Polar residues" evidence="4">
    <location>
        <begin position="515"/>
        <end position="530"/>
    </location>
</feature>
<keyword evidence="6" id="KW-1185">Reference proteome</keyword>
<organism evidence="5 6">
    <name type="scientific">Naegleria lovaniensis</name>
    <name type="common">Amoeba</name>
    <dbReference type="NCBI Taxonomy" id="51637"/>
    <lineage>
        <taxon>Eukaryota</taxon>
        <taxon>Discoba</taxon>
        <taxon>Heterolobosea</taxon>
        <taxon>Tetramitia</taxon>
        <taxon>Eutetramitia</taxon>
        <taxon>Vahlkampfiidae</taxon>
        <taxon>Naegleria</taxon>
    </lineage>
</organism>
<dbReference type="SUPFAM" id="SSF50978">
    <property type="entry name" value="WD40 repeat-like"/>
    <property type="match status" value="1"/>
</dbReference>
<proteinExistence type="predicted"/>
<dbReference type="PANTHER" id="PTHR14107">
    <property type="entry name" value="WD REPEAT PROTEIN"/>
    <property type="match status" value="1"/>
</dbReference>
<evidence type="ECO:0000256" key="1">
    <source>
        <dbReference type="ARBA" id="ARBA00022574"/>
    </source>
</evidence>
<keyword evidence="1 3" id="KW-0853">WD repeat</keyword>
<dbReference type="SMART" id="SM00320">
    <property type="entry name" value="WD40"/>
    <property type="match status" value="6"/>
</dbReference>
<dbReference type="GeneID" id="68097362"/>
<feature type="region of interest" description="Disordered" evidence="4">
    <location>
        <begin position="511"/>
        <end position="530"/>
    </location>
</feature>
<evidence type="ECO:0000256" key="2">
    <source>
        <dbReference type="ARBA" id="ARBA00022737"/>
    </source>
</evidence>
<dbReference type="AlphaFoldDB" id="A0AA88KKV3"/>
<feature type="repeat" description="WD" evidence="3">
    <location>
        <begin position="337"/>
        <end position="366"/>
    </location>
</feature>
<dbReference type="InterPro" id="IPR036322">
    <property type="entry name" value="WD40_repeat_dom_sf"/>
</dbReference>
<dbReference type="InterPro" id="IPR001680">
    <property type="entry name" value="WD40_rpt"/>
</dbReference>
<evidence type="ECO:0008006" key="7">
    <source>
        <dbReference type="Google" id="ProtNLM"/>
    </source>
</evidence>
<sequence length="530" mass="59510">MKFRKAFKTFEGAYQLDFFLSKHVEDPNTNHTSSNSRRGGEISSRTRFLFQSWCLGIVEIEERPPIPIGKELKLSGTAPVNPMTVSTNSSQSNDQKLHSNKTLLVTCSCDKTVYAWYLNQSLRYQKEEKPFITLNPRGGLTSSSALHSFEAPTNLIKSSSNLSSKKKEVISDSDNTVIELLIGFNTSDIVLYNIKTKQQLYFNKDRKISSSSITKMIWIDSNIFCVAHKDGTIMFYDKNLKIEEPFNSPPFDEALPKHKKYKCVANPVEECNPLRKITLGQSIITDVSISPNNSYLATVTSNGRCEIIDLKTMKQYASFISEQLGPMSFGGFTSCCWSPDSKVLVTGGEDDSLNIFDVKRKSIVLKGVGHTGFVSKVIFDPYQCDATKYRLISVGDDTKLMLWDLDKSYFTEEREISNAIDIKSNNPFSSSGIKNMPPGQESMSFSTTSMNQEETSNEMLDIPLLEPIAIHKAHNDPIRDVKVFTTGIATICNQGIINFWARPVLIEDESDLESQDMTTQEETSSNPMIK</sequence>
<evidence type="ECO:0000256" key="4">
    <source>
        <dbReference type="SAM" id="MobiDB-lite"/>
    </source>
</evidence>
<dbReference type="InterPro" id="IPR015943">
    <property type="entry name" value="WD40/YVTN_repeat-like_dom_sf"/>
</dbReference>
<dbReference type="Pfam" id="PF00400">
    <property type="entry name" value="WD40"/>
    <property type="match status" value="3"/>
</dbReference>
<evidence type="ECO:0000313" key="6">
    <source>
        <dbReference type="Proteomes" id="UP000816034"/>
    </source>
</evidence>
<name>A0AA88KKV3_NAELO</name>
<dbReference type="PROSITE" id="PS50082">
    <property type="entry name" value="WD_REPEATS_2"/>
    <property type="match status" value="1"/>
</dbReference>
<evidence type="ECO:0000313" key="5">
    <source>
        <dbReference type="EMBL" id="KAG2382940.1"/>
    </source>
</evidence>
<protein>
    <recommendedName>
        <fullName evidence="7">Guanine nucleotide-binding protein subunit beta-like protein</fullName>
    </recommendedName>
</protein>
<accession>A0AA88KKV3</accession>
<comment type="caution">
    <text evidence="5">The sequence shown here is derived from an EMBL/GenBank/DDBJ whole genome shotgun (WGS) entry which is preliminary data.</text>
</comment>
<dbReference type="Gene3D" id="2.130.10.10">
    <property type="entry name" value="YVTN repeat-like/Quinoprotein amine dehydrogenase"/>
    <property type="match status" value="1"/>
</dbReference>
<dbReference type="EMBL" id="PYSW02000022">
    <property type="protein sequence ID" value="KAG2382940.1"/>
    <property type="molecule type" value="Genomic_DNA"/>
</dbReference>